<evidence type="ECO:0000313" key="2">
    <source>
        <dbReference type="Proteomes" id="UP000325286"/>
    </source>
</evidence>
<name>A0A5B9QNQ9_9BACT</name>
<dbReference type="PANTHER" id="PTHR43737:SF1">
    <property type="entry name" value="DUF1501 DOMAIN-CONTAINING PROTEIN"/>
    <property type="match status" value="1"/>
</dbReference>
<keyword evidence="2" id="KW-1185">Reference proteome</keyword>
<dbReference type="PROSITE" id="PS51318">
    <property type="entry name" value="TAT"/>
    <property type="match status" value="1"/>
</dbReference>
<evidence type="ECO:0000313" key="1">
    <source>
        <dbReference type="EMBL" id="QEG39579.1"/>
    </source>
</evidence>
<organism evidence="1 2">
    <name type="scientific">Roseimaritima ulvae</name>
    <dbReference type="NCBI Taxonomy" id="980254"/>
    <lineage>
        <taxon>Bacteria</taxon>
        <taxon>Pseudomonadati</taxon>
        <taxon>Planctomycetota</taxon>
        <taxon>Planctomycetia</taxon>
        <taxon>Pirellulales</taxon>
        <taxon>Pirellulaceae</taxon>
        <taxon>Roseimaritima</taxon>
    </lineage>
</organism>
<dbReference type="PANTHER" id="PTHR43737">
    <property type="entry name" value="BLL7424 PROTEIN"/>
    <property type="match status" value="1"/>
</dbReference>
<dbReference type="OrthoDB" id="127333at2"/>
<dbReference type="RefSeq" id="WP_068133092.1">
    <property type="nucleotide sequence ID" value="NZ_CP042914.1"/>
</dbReference>
<proteinExistence type="predicted"/>
<evidence type="ECO:0008006" key="3">
    <source>
        <dbReference type="Google" id="ProtNLM"/>
    </source>
</evidence>
<accession>A0A5B9QNQ9</accession>
<dbReference type="SUPFAM" id="SSF53649">
    <property type="entry name" value="Alkaline phosphatase-like"/>
    <property type="match status" value="1"/>
</dbReference>
<dbReference type="InterPro" id="IPR006311">
    <property type="entry name" value="TAT_signal"/>
</dbReference>
<gene>
    <name evidence="1" type="ORF">UC8_15750</name>
</gene>
<dbReference type="Proteomes" id="UP000325286">
    <property type="component" value="Chromosome"/>
</dbReference>
<reference evidence="1 2" key="1">
    <citation type="submission" date="2019-08" db="EMBL/GenBank/DDBJ databases">
        <title>Deep-cultivation of Planctomycetes and their phenomic and genomic characterization uncovers novel biology.</title>
        <authorList>
            <person name="Wiegand S."/>
            <person name="Jogler M."/>
            <person name="Boedeker C."/>
            <person name="Pinto D."/>
            <person name="Vollmers J."/>
            <person name="Rivas-Marin E."/>
            <person name="Kohn T."/>
            <person name="Peeters S.H."/>
            <person name="Heuer A."/>
            <person name="Rast P."/>
            <person name="Oberbeckmann S."/>
            <person name="Bunk B."/>
            <person name="Jeske O."/>
            <person name="Meyerdierks A."/>
            <person name="Storesund J.E."/>
            <person name="Kallscheuer N."/>
            <person name="Luecker S."/>
            <person name="Lage O.M."/>
            <person name="Pohl T."/>
            <person name="Merkel B.J."/>
            <person name="Hornburger P."/>
            <person name="Mueller R.-W."/>
            <person name="Bruemmer F."/>
            <person name="Labrenz M."/>
            <person name="Spormann A.M."/>
            <person name="Op den Camp H."/>
            <person name="Overmann J."/>
            <person name="Amann R."/>
            <person name="Jetten M.S.M."/>
            <person name="Mascher T."/>
            <person name="Medema M.H."/>
            <person name="Devos D.P."/>
            <person name="Kaster A.-K."/>
            <person name="Ovreas L."/>
            <person name="Rohde M."/>
            <person name="Galperin M.Y."/>
            <person name="Jogler C."/>
        </authorList>
    </citation>
    <scope>NUCLEOTIDE SEQUENCE [LARGE SCALE GENOMIC DNA]</scope>
    <source>
        <strain evidence="1 2">UC8</strain>
    </source>
</reference>
<dbReference type="AlphaFoldDB" id="A0A5B9QNQ9"/>
<sequence length="480" mass="53122">MLPTPVSRRQALKSLGCGFGYLSAAALANRQAVASQPAPSAVDNPLQAKVPHLVPRAKRVIFLFMQGGPSHVDTFDYKPLLAKHDGEARAFDDARVLAKTKQITKHRVFQSPWKFKQYGQCGQSVSELFPHIGSCVDDLCFLKGMHTDGVAHGPSTLFLHTGSINLIRPSVGSWVLYGLGSENENLPGFVTLQPSMGNGGPRNYGNAFLPAHYQGTAVGRAGVAASQAQIRNLSNPLLSPAEQRKQFELLRQVNSLQLARNAGDQELEAVIQSYELAWRMQHNAPDRLDISDEPEHIQRMYGIGEKGTDDFGQQCLMARRLAESGVRYIQVNYGDNTNNPRWDQHSNLPRHADHAFNTDKPVAGLLKDLKQRGLLEDTLVWWGGEFGRTPYAQANGTGRDHNPYGFTIFLAGGGVKAGYSYGETDEFGHHAIQGKVHMHDWHATLLHLMGLDHERLTFMHNGRPFRLTDVHGEVVKEIFA</sequence>
<protein>
    <recommendedName>
        <fullName evidence="3">Sulfatase</fullName>
    </recommendedName>
</protein>
<dbReference type="Pfam" id="PF07394">
    <property type="entry name" value="DUF1501"/>
    <property type="match status" value="1"/>
</dbReference>
<dbReference type="EMBL" id="CP042914">
    <property type="protein sequence ID" value="QEG39579.1"/>
    <property type="molecule type" value="Genomic_DNA"/>
</dbReference>
<dbReference type="InterPro" id="IPR010869">
    <property type="entry name" value="DUF1501"/>
</dbReference>
<dbReference type="KEGG" id="rul:UC8_15750"/>
<dbReference type="InterPro" id="IPR017850">
    <property type="entry name" value="Alkaline_phosphatase_core_sf"/>
</dbReference>